<comment type="subcellular location">
    <subcellularLocation>
        <location evidence="12 13">Cytoplasm</location>
    </subcellularLocation>
</comment>
<dbReference type="Gene3D" id="3.90.190.20">
    <property type="entry name" value="Mur ligase, C-terminal domain"/>
    <property type="match status" value="1"/>
</dbReference>
<dbReference type="InterPro" id="IPR004101">
    <property type="entry name" value="Mur_ligase_C"/>
</dbReference>
<dbReference type="InterPro" id="IPR000713">
    <property type="entry name" value="Mur_ligase_N"/>
</dbReference>
<comment type="caution">
    <text evidence="12">Lacks conserved residue(s) required for the propagation of feature annotation.</text>
</comment>
<dbReference type="InterPro" id="IPR005761">
    <property type="entry name" value="UDP-N-AcMur-Glu-dNH2Pim_ligase"/>
</dbReference>
<dbReference type="HAMAP" id="MF_00208">
    <property type="entry name" value="MurE"/>
    <property type="match status" value="1"/>
</dbReference>
<evidence type="ECO:0000256" key="1">
    <source>
        <dbReference type="ARBA" id="ARBA00004752"/>
    </source>
</evidence>
<accession>A0A1G9VCN2</accession>
<keyword evidence="9 12" id="KW-0573">Peptidoglycan synthesis</keyword>
<keyword evidence="7 12" id="KW-0067">ATP-binding</keyword>
<reference evidence="18" key="1">
    <citation type="submission" date="2016-10" db="EMBL/GenBank/DDBJ databases">
        <authorList>
            <person name="Varghese N."/>
            <person name="Submissions S."/>
        </authorList>
    </citation>
    <scope>NUCLEOTIDE SEQUENCE [LARGE SCALE GENOMIC DNA]</scope>
    <source>
        <strain evidence="18">CGMCC 1.6199</strain>
    </source>
</reference>
<dbReference type="EC" id="6.3.2.-" evidence="12"/>
<sequence>MNTAELLSSLKIKQLYGTLPEEVTAIHNDSRRSVPNSIFICTRGFTVDSHDFFQQAIDNGASVIIAEKKLDVDLSKAALVVVNDTYKATAILANHFYDFPSTKMKLFGVTGTNGKTTVTNLIHSLLQKDGRKSAVSGTIGVELSDEKITSANTTCDALTNQRILQHALDQDIDHMAMEVSSHGLSQGRLWGVDFDIVVFTNLTHDHLDYHDTMEQYGYAKGLLFAQLGQDMTKTKYAVLNQDDAWFDTYRAATAAEIISYSLQSPADFQAENIRYYPEKTVFTLQSPEGSYTVSMNLLGEFNVYNVLAAIAALYAHGASVKHLVQFIGKLPPVDGRMDKVDIDAPISMYIDYAHTPDAIEKAIDSVVPFKENRLIFMVGTGGDRDEYKRPAMAEKASRADYVILTVNDPRFEEEEAILHDMEKGMKHANYAMIADRKEAISHAIEQSEPGDILIFAGKGQEDYQIIEDTKYPHSDRKIVEEQSLLKYGSLE</sequence>
<keyword evidence="4 12" id="KW-0436">Ligase</keyword>
<feature type="modified residue" description="N6-carboxylysine" evidence="12">
    <location>
        <position position="220"/>
    </location>
</feature>
<feature type="binding site" evidence="12">
    <location>
        <position position="180"/>
    </location>
    <ligand>
        <name>UDP-N-acetyl-alpha-D-muramoyl-L-alanyl-D-glutamate</name>
        <dbReference type="ChEBI" id="CHEBI:83900"/>
    </ligand>
</feature>
<evidence type="ECO:0000256" key="9">
    <source>
        <dbReference type="ARBA" id="ARBA00022984"/>
    </source>
</evidence>
<keyword evidence="18" id="KW-1185">Reference proteome</keyword>
<dbReference type="RefSeq" id="WP_074600289.1">
    <property type="nucleotide sequence ID" value="NZ_FNHF01000004.1"/>
</dbReference>
<dbReference type="InterPro" id="IPR013221">
    <property type="entry name" value="Mur_ligase_cen"/>
</dbReference>
<dbReference type="GO" id="GO:0009252">
    <property type="term" value="P:peptidoglycan biosynthetic process"/>
    <property type="evidence" value="ECO:0007669"/>
    <property type="project" value="UniProtKB-UniRule"/>
</dbReference>
<name>A0A1G9VCN2_9BACI</name>
<proteinExistence type="inferred from homology"/>
<feature type="binding site" evidence="12">
    <location>
        <position position="186"/>
    </location>
    <ligand>
        <name>UDP-N-acetyl-alpha-D-muramoyl-L-alanyl-D-glutamate</name>
        <dbReference type="ChEBI" id="CHEBI:83900"/>
    </ligand>
</feature>
<dbReference type="InterPro" id="IPR036615">
    <property type="entry name" value="Mur_ligase_C_dom_sf"/>
</dbReference>
<dbReference type="Gene3D" id="3.40.1190.10">
    <property type="entry name" value="Mur-like, catalytic domain"/>
    <property type="match status" value="1"/>
</dbReference>
<dbReference type="GO" id="GO:0051301">
    <property type="term" value="P:cell division"/>
    <property type="evidence" value="ECO:0007669"/>
    <property type="project" value="UniProtKB-KW"/>
</dbReference>
<dbReference type="GO" id="GO:0005524">
    <property type="term" value="F:ATP binding"/>
    <property type="evidence" value="ECO:0007669"/>
    <property type="project" value="UniProtKB-UniRule"/>
</dbReference>
<keyword evidence="10 12" id="KW-0131">Cell cycle</keyword>
<evidence type="ECO:0000256" key="10">
    <source>
        <dbReference type="ARBA" id="ARBA00023306"/>
    </source>
</evidence>
<dbReference type="NCBIfam" id="NF001126">
    <property type="entry name" value="PRK00139.1-4"/>
    <property type="match status" value="1"/>
</dbReference>
<comment type="cofactor">
    <cofactor evidence="12">
        <name>Mg(2+)</name>
        <dbReference type="ChEBI" id="CHEBI:18420"/>
    </cofactor>
</comment>
<dbReference type="Gene3D" id="3.40.1390.10">
    <property type="entry name" value="MurE/MurF, N-terminal domain"/>
    <property type="match status" value="1"/>
</dbReference>
<dbReference type="Pfam" id="PF02875">
    <property type="entry name" value="Mur_ligase_C"/>
    <property type="match status" value="1"/>
</dbReference>
<keyword evidence="11 12" id="KW-0961">Cell wall biogenesis/degradation</keyword>
<feature type="domain" description="Mur ligase N-terminal catalytic" evidence="14">
    <location>
        <begin position="23"/>
        <end position="97"/>
    </location>
</feature>
<dbReference type="NCBIfam" id="TIGR01085">
    <property type="entry name" value="murE"/>
    <property type="match status" value="1"/>
</dbReference>
<evidence type="ECO:0000256" key="6">
    <source>
        <dbReference type="ARBA" id="ARBA00022741"/>
    </source>
</evidence>
<feature type="binding site" evidence="12">
    <location>
        <begin position="111"/>
        <end position="117"/>
    </location>
    <ligand>
        <name>ATP</name>
        <dbReference type="ChEBI" id="CHEBI:30616"/>
    </ligand>
</feature>
<dbReference type="SUPFAM" id="SSF63418">
    <property type="entry name" value="MurE/MurF N-terminal domain"/>
    <property type="match status" value="1"/>
</dbReference>
<evidence type="ECO:0000313" key="18">
    <source>
        <dbReference type="Proteomes" id="UP000182347"/>
    </source>
</evidence>
<comment type="function">
    <text evidence="12">Catalyzes the addition of an amino acid to the nucleotide precursor UDP-N-acetylmuramoyl-L-alanyl-D-glutamate (UMAG) in the biosynthesis of bacterial cell-wall peptidoglycan.</text>
</comment>
<dbReference type="GO" id="GO:0004326">
    <property type="term" value="F:tetrahydrofolylpolyglutamate synthase activity"/>
    <property type="evidence" value="ECO:0007669"/>
    <property type="project" value="InterPro"/>
</dbReference>
<dbReference type="OrthoDB" id="9800958at2"/>
<organism evidence="17 18">
    <name type="scientific">Sediminibacillus halophilus</name>
    <dbReference type="NCBI Taxonomy" id="482461"/>
    <lineage>
        <taxon>Bacteria</taxon>
        <taxon>Bacillati</taxon>
        <taxon>Bacillota</taxon>
        <taxon>Bacilli</taxon>
        <taxon>Bacillales</taxon>
        <taxon>Bacillaceae</taxon>
        <taxon>Sediminibacillus</taxon>
    </lineage>
</organism>
<feature type="domain" description="Mur ligase central" evidence="16">
    <location>
        <begin position="109"/>
        <end position="312"/>
    </location>
</feature>
<feature type="binding site" evidence="12">
    <location>
        <position position="152"/>
    </location>
    <ligand>
        <name>UDP-N-acetyl-alpha-D-muramoyl-L-alanyl-D-glutamate</name>
        <dbReference type="ChEBI" id="CHEBI:83900"/>
    </ligand>
</feature>
<comment type="pathway">
    <text evidence="1 12 13">Cell wall biogenesis; peptidoglycan biosynthesis.</text>
</comment>
<dbReference type="InterPro" id="IPR035911">
    <property type="entry name" value="MurE/MurF_N"/>
</dbReference>
<dbReference type="Proteomes" id="UP000182347">
    <property type="component" value="Unassembled WGS sequence"/>
</dbReference>
<evidence type="ECO:0000256" key="3">
    <source>
        <dbReference type="ARBA" id="ARBA00022490"/>
    </source>
</evidence>
<comment type="PTM">
    <text evidence="12">Carboxylation is probably crucial for Mg(2+) binding and, consequently, for the gamma-phosphate positioning of ATP.</text>
</comment>
<evidence type="ECO:0000256" key="4">
    <source>
        <dbReference type="ARBA" id="ARBA00022598"/>
    </source>
</evidence>
<protein>
    <recommendedName>
        <fullName evidence="12">UDP-N-acetylmuramyl-tripeptide synthetase</fullName>
        <ecNumber evidence="12">6.3.2.-</ecNumber>
    </recommendedName>
    <alternativeName>
        <fullName evidence="12">UDP-MurNAc-tripeptide synthetase</fullName>
    </alternativeName>
</protein>
<dbReference type="PANTHER" id="PTHR23135:SF4">
    <property type="entry name" value="UDP-N-ACETYLMURAMOYL-L-ALANYL-D-GLUTAMATE--2,6-DIAMINOPIMELATE LIGASE MURE HOMOLOG, CHLOROPLASTIC"/>
    <property type="match status" value="1"/>
</dbReference>
<dbReference type="Pfam" id="PF08245">
    <property type="entry name" value="Mur_ligase_M"/>
    <property type="match status" value="1"/>
</dbReference>
<evidence type="ECO:0000313" key="17">
    <source>
        <dbReference type="EMBL" id="SDM69823.1"/>
    </source>
</evidence>
<evidence type="ECO:0000259" key="14">
    <source>
        <dbReference type="Pfam" id="PF01225"/>
    </source>
</evidence>
<evidence type="ECO:0000259" key="16">
    <source>
        <dbReference type="Pfam" id="PF08245"/>
    </source>
</evidence>
<dbReference type="InterPro" id="IPR036565">
    <property type="entry name" value="Mur-like_cat_sf"/>
</dbReference>
<dbReference type="Pfam" id="PF01225">
    <property type="entry name" value="Mur_ligase"/>
    <property type="match status" value="1"/>
</dbReference>
<evidence type="ECO:0000256" key="2">
    <source>
        <dbReference type="ARBA" id="ARBA00005898"/>
    </source>
</evidence>
<dbReference type="PANTHER" id="PTHR23135">
    <property type="entry name" value="MUR LIGASE FAMILY MEMBER"/>
    <property type="match status" value="1"/>
</dbReference>
<evidence type="ECO:0000256" key="13">
    <source>
        <dbReference type="RuleBase" id="RU004135"/>
    </source>
</evidence>
<feature type="binding site" evidence="12">
    <location>
        <position position="30"/>
    </location>
    <ligand>
        <name>UDP-N-acetyl-alpha-D-muramoyl-L-alanyl-D-glutamate</name>
        <dbReference type="ChEBI" id="CHEBI:83900"/>
    </ligand>
</feature>
<dbReference type="SUPFAM" id="SSF53623">
    <property type="entry name" value="MurD-like peptide ligases, catalytic domain"/>
    <property type="match status" value="1"/>
</dbReference>
<keyword evidence="12" id="KW-0460">Magnesium</keyword>
<keyword evidence="6 12" id="KW-0547">Nucleotide-binding</keyword>
<keyword evidence="3 12" id="KW-0963">Cytoplasm</keyword>
<dbReference type="GO" id="GO:0008360">
    <property type="term" value="P:regulation of cell shape"/>
    <property type="evidence" value="ECO:0007669"/>
    <property type="project" value="UniProtKB-KW"/>
</dbReference>
<dbReference type="InterPro" id="IPR018109">
    <property type="entry name" value="Folylpolyglutamate_synth_CS"/>
</dbReference>
<evidence type="ECO:0000256" key="12">
    <source>
        <dbReference type="HAMAP-Rule" id="MF_00208"/>
    </source>
</evidence>
<gene>
    <name evidence="12" type="primary">murE</name>
    <name evidence="17" type="ORF">SAMN05216244_3227</name>
</gene>
<dbReference type="PROSITE" id="PS01011">
    <property type="entry name" value="FOLYLPOLYGLU_SYNT_1"/>
    <property type="match status" value="1"/>
</dbReference>
<dbReference type="UniPathway" id="UPA00219"/>
<dbReference type="GO" id="GO:0071555">
    <property type="term" value="P:cell wall organization"/>
    <property type="evidence" value="ECO:0007669"/>
    <property type="project" value="UniProtKB-KW"/>
</dbReference>
<dbReference type="GO" id="GO:0005737">
    <property type="term" value="C:cytoplasm"/>
    <property type="evidence" value="ECO:0007669"/>
    <property type="project" value="UniProtKB-SubCell"/>
</dbReference>
<keyword evidence="5 12" id="KW-0132">Cell division</keyword>
<keyword evidence="8 12" id="KW-0133">Cell shape</keyword>
<evidence type="ECO:0000259" key="15">
    <source>
        <dbReference type="Pfam" id="PF02875"/>
    </source>
</evidence>
<evidence type="ECO:0000256" key="7">
    <source>
        <dbReference type="ARBA" id="ARBA00022840"/>
    </source>
</evidence>
<comment type="similarity">
    <text evidence="2 12">Belongs to the MurCDEF family. MurE subfamily.</text>
</comment>
<feature type="binding site" evidence="12">
    <location>
        <position position="188"/>
    </location>
    <ligand>
        <name>UDP-N-acetyl-alpha-D-muramoyl-L-alanyl-D-glutamate</name>
        <dbReference type="ChEBI" id="CHEBI:83900"/>
    </ligand>
</feature>
<dbReference type="STRING" id="482461.SAMN05216244_3227"/>
<dbReference type="AlphaFoldDB" id="A0A1G9VCN2"/>
<evidence type="ECO:0000256" key="5">
    <source>
        <dbReference type="ARBA" id="ARBA00022618"/>
    </source>
</evidence>
<dbReference type="GO" id="GO:0000287">
    <property type="term" value="F:magnesium ion binding"/>
    <property type="evidence" value="ECO:0007669"/>
    <property type="project" value="UniProtKB-UniRule"/>
</dbReference>
<dbReference type="SUPFAM" id="SSF53244">
    <property type="entry name" value="MurD-like peptide ligases, peptide-binding domain"/>
    <property type="match status" value="1"/>
</dbReference>
<feature type="domain" description="Mur ligase C-terminal" evidence="15">
    <location>
        <begin position="335"/>
        <end position="459"/>
    </location>
</feature>
<evidence type="ECO:0000256" key="8">
    <source>
        <dbReference type="ARBA" id="ARBA00022960"/>
    </source>
</evidence>
<feature type="binding site" evidence="12">
    <location>
        <begin position="153"/>
        <end position="154"/>
    </location>
    <ligand>
        <name>UDP-N-acetyl-alpha-D-muramoyl-L-alanyl-D-glutamate</name>
        <dbReference type="ChEBI" id="CHEBI:83900"/>
    </ligand>
</feature>
<dbReference type="EMBL" id="FNHF01000004">
    <property type="protein sequence ID" value="SDM69823.1"/>
    <property type="molecule type" value="Genomic_DNA"/>
</dbReference>
<evidence type="ECO:0000256" key="11">
    <source>
        <dbReference type="ARBA" id="ARBA00023316"/>
    </source>
</evidence>